<comment type="caution">
    <text evidence="2">The sequence shown here is derived from an EMBL/GenBank/DDBJ whole genome shotgun (WGS) entry which is preliminary data.</text>
</comment>
<dbReference type="EMBL" id="BJXA01000004">
    <property type="protein sequence ID" value="GEM36714.1"/>
    <property type="molecule type" value="Genomic_DNA"/>
</dbReference>
<accession>A0A511M7U2</accession>
<evidence type="ECO:0000313" key="2">
    <source>
        <dbReference type="EMBL" id="GEM36714.1"/>
    </source>
</evidence>
<dbReference type="Proteomes" id="UP000321424">
    <property type="component" value="Unassembled WGS sequence"/>
</dbReference>
<feature type="region of interest" description="Disordered" evidence="1">
    <location>
        <begin position="39"/>
        <end position="62"/>
    </location>
</feature>
<evidence type="ECO:0000313" key="3">
    <source>
        <dbReference type="Proteomes" id="UP000321424"/>
    </source>
</evidence>
<feature type="compositionally biased region" description="Basic and acidic residues" evidence="1">
    <location>
        <begin position="88"/>
        <end position="101"/>
    </location>
</feature>
<evidence type="ECO:0000256" key="1">
    <source>
        <dbReference type="SAM" id="MobiDB-lite"/>
    </source>
</evidence>
<proteinExistence type="predicted"/>
<name>A0A511M7U2_9NOCA</name>
<dbReference type="AlphaFoldDB" id="A0A511M7U2"/>
<reference evidence="2 3" key="1">
    <citation type="submission" date="2019-07" db="EMBL/GenBank/DDBJ databases">
        <title>Whole genome shotgun sequence of Nocardia ninae NBRC 108245.</title>
        <authorList>
            <person name="Hosoyama A."/>
            <person name="Uohara A."/>
            <person name="Ohji S."/>
            <person name="Ichikawa N."/>
        </authorList>
    </citation>
    <scope>NUCLEOTIDE SEQUENCE [LARGE SCALE GENOMIC DNA]</scope>
    <source>
        <strain evidence="2 3">NBRC 108245</strain>
    </source>
</reference>
<protein>
    <submittedName>
        <fullName evidence="2">Uncharacterized protein</fullName>
    </submittedName>
</protein>
<keyword evidence="3" id="KW-1185">Reference proteome</keyword>
<feature type="region of interest" description="Disordered" evidence="1">
    <location>
        <begin position="88"/>
        <end position="151"/>
    </location>
</feature>
<gene>
    <name evidence="2" type="ORF">NN4_12330</name>
</gene>
<organism evidence="2 3">
    <name type="scientific">Nocardia ninae NBRC 108245</name>
    <dbReference type="NCBI Taxonomy" id="1210091"/>
    <lineage>
        <taxon>Bacteria</taxon>
        <taxon>Bacillati</taxon>
        <taxon>Actinomycetota</taxon>
        <taxon>Actinomycetes</taxon>
        <taxon>Mycobacteriales</taxon>
        <taxon>Nocardiaceae</taxon>
        <taxon>Nocardia</taxon>
    </lineage>
</organism>
<sequence>MLDERIDQCGVCSAVTAASLWSRAGEAVIDKHRQDLGGVSRSADLGDSLGKKYSRTPDEPVGQIEIEPHNREHVTRIGRRITLRVGQHRDQEGTFRNEAEHRRYRGDQITGIINIRHGNSSAREQDWRQQTESLGSSPLADGEQLTHPKTA</sequence>